<name>A0A090S059_9VIBR</name>
<dbReference type="Proteomes" id="UP000029228">
    <property type="component" value="Unassembled WGS sequence"/>
</dbReference>
<sequence length="40" mass="4489">MCRSYGYGCKKQLKCWDWGSVKSNVLFTKEVAIVGGLVSF</sequence>
<comment type="caution">
    <text evidence="1">The sequence shown here is derived from an EMBL/GenBank/DDBJ whole genome shotgun (WGS) entry which is preliminary data.</text>
</comment>
<evidence type="ECO:0000313" key="2">
    <source>
        <dbReference type="Proteomes" id="UP000029228"/>
    </source>
</evidence>
<organism evidence="1 2">
    <name type="scientific">Vibrio maritimus</name>
    <dbReference type="NCBI Taxonomy" id="990268"/>
    <lineage>
        <taxon>Bacteria</taxon>
        <taxon>Pseudomonadati</taxon>
        <taxon>Pseudomonadota</taxon>
        <taxon>Gammaproteobacteria</taxon>
        <taxon>Vibrionales</taxon>
        <taxon>Vibrionaceae</taxon>
        <taxon>Vibrio</taxon>
    </lineage>
</organism>
<dbReference type="EMBL" id="BBMR01000005">
    <property type="protein sequence ID" value="GAL20188.1"/>
    <property type="molecule type" value="Genomic_DNA"/>
</dbReference>
<keyword evidence="2" id="KW-1185">Reference proteome</keyword>
<proteinExistence type="predicted"/>
<gene>
    <name evidence="1" type="ORF">JCM19235_4388</name>
</gene>
<protein>
    <submittedName>
        <fullName evidence="1">Uncharacterized protein</fullName>
    </submittedName>
</protein>
<accession>A0A090S059</accession>
<reference evidence="1 2" key="1">
    <citation type="submission" date="2014-09" db="EMBL/GenBank/DDBJ databases">
        <title>Vibrio maritimus JCM 19235. (C45) whole genome shotgun sequence.</title>
        <authorList>
            <person name="Sawabe T."/>
            <person name="Meirelles P."/>
            <person name="Nakanishi M."/>
            <person name="Sayaka M."/>
            <person name="Hattori M."/>
            <person name="Ohkuma M."/>
        </authorList>
    </citation>
    <scope>NUCLEOTIDE SEQUENCE [LARGE SCALE GENOMIC DNA]</scope>
    <source>
        <strain evidence="2">JCM19235</strain>
    </source>
</reference>
<dbReference type="AlphaFoldDB" id="A0A090S059"/>
<evidence type="ECO:0000313" key="1">
    <source>
        <dbReference type="EMBL" id="GAL20188.1"/>
    </source>
</evidence>
<dbReference type="STRING" id="990268.JCM19235_4388"/>